<dbReference type="EMBL" id="JBHSMI010000005">
    <property type="protein sequence ID" value="MFC5401678.1"/>
    <property type="molecule type" value="Genomic_DNA"/>
</dbReference>
<accession>A0ABW0HMD7</accession>
<dbReference type="Pfam" id="PF13205">
    <property type="entry name" value="Big_5"/>
    <property type="match status" value="1"/>
</dbReference>
<evidence type="ECO:0000313" key="4">
    <source>
        <dbReference type="Proteomes" id="UP001596113"/>
    </source>
</evidence>
<proteinExistence type="predicted"/>
<name>A0ABW0HMD7_9BACL</name>
<gene>
    <name evidence="3" type="ORF">ACFPOF_02945</name>
</gene>
<feature type="domain" description="Fibronectin type-III" evidence="2">
    <location>
        <begin position="238"/>
        <end position="326"/>
    </location>
</feature>
<dbReference type="Gene3D" id="2.60.120.260">
    <property type="entry name" value="Galactose-binding domain-like"/>
    <property type="match status" value="1"/>
</dbReference>
<keyword evidence="4" id="KW-1185">Reference proteome</keyword>
<reference evidence="4" key="1">
    <citation type="journal article" date="2019" name="Int. J. Syst. Evol. Microbiol.">
        <title>The Global Catalogue of Microorganisms (GCM) 10K type strain sequencing project: providing services to taxonomists for standard genome sequencing and annotation.</title>
        <authorList>
            <consortium name="The Broad Institute Genomics Platform"/>
            <consortium name="The Broad Institute Genome Sequencing Center for Infectious Disease"/>
            <person name="Wu L."/>
            <person name="Ma J."/>
        </authorList>
    </citation>
    <scope>NUCLEOTIDE SEQUENCE [LARGE SCALE GENOMIC DNA]</scope>
    <source>
        <strain evidence="4">CGMCC 1.18575</strain>
    </source>
</reference>
<dbReference type="CDD" id="cd00063">
    <property type="entry name" value="FN3"/>
    <property type="match status" value="3"/>
</dbReference>
<comment type="caution">
    <text evidence="3">The sequence shown here is derived from an EMBL/GenBank/DDBJ whole genome shotgun (WGS) entry which is preliminary data.</text>
</comment>
<evidence type="ECO:0000313" key="3">
    <source>
        <dbReference type="EMBL" id="MFC5401678.1"/>
    </source>
</evidence>
<feature type="domain" description="Fibronectin type-III" evidence="2">
    <location>
        <begin position="605"/>
        <end position="706"/>
    </location>
</feature>
<protein>
    <submittedName>
        <fullName evidence="3">Ig-like domain-containing protein</fullName>
    </submittedName>
</protein>
<dbReference type="InterPro" id="IPR036116">
    <property type="entry name" value="FN3_sf"/>
</dbReference>
<dbReference type="SUPFAM" id="SSF49265">
    <property type="entry name" value="Fibronectin type III"/>
    <property type="match status" value="2"/>
</dbReference>
<dbReference type="InterPro" id="IPR013783">
    <property type="entry name" value="Ig-like_fold"/>
</dbReference>
<dbReference type="InterPro" id="IPR003961">
    <property type="entry name" value="FN3_dom"/>
</dbReference>
<dbReference type="Pfam" id="PF25788">
    <property type="entry name" value="Ig_Rha78A_N"/>
    <property type="match status" value="1"/>
</dbReference>
<sequence>MTQNYTGYLYSGGYNYYYSYTVTINYLENSSPQFDLSLPKENTIVSNQPGYNTLTIKGIINKPDAGDTVTVKYKIDNQVTASNVQTLTTTGGMQAFGPLTLNADPSWTEGNHTLSVWSEDQLGAKSNVIARTFNYDKTAPAAPLGLKSPRQNVTSLDLAWDPSADADAVDYQVYQDGQLLGRSNGITSFPVNGLIENRTYSFTVKSIDRGGNISAMSSPLSVATVPWDGTPDTQPPSVPTSITATNVTFDSAQLQWAPSTDNFGVMVYEIYDAATSSLLGTSTRPVFNLNHLESDQTYLIRIIAKDAAGNASAASSEYSFRTTVYPLSLQSSFPSSGSQQVPLDTMINLKFNQPVSIMPGPSEITLSSRGEKVQVSITAEGSNIKIIPQQLLMPDTSYVVKIPLEWGTLGLAFRTESNGEQRNLVLNGGFESENATTPGVGDSWVSATNNTYGWQTASDAINGAYAGLSGQPHSGTYAQQLKLMDAPAGDIAEVTQQVSIGGSMPFHFESQVKLSQSIGSKASIIVEWLNSENVLLDTLTQDVTTVGGAYIPISVDAVTPVGTSAAKVHLRLASTAANGQGSAEFDDIVLKLPDNHKPVASLISPNGTASVPTIVTQTSPTIQWNQSDADSGTVFMKYQVQAWDSGLTSLKYDSGAVSYAGIGNQGVHTIDSSLKRNQDYQVRVRVFDGINWSAWSAPGWLRIQDAQEPNDTPAQASAAQAFTVYSGTIESATDIDYYKFTPQFTGLYHLTVKVPAGANYAVAILDAAQNTIAVGNQPAGEAKELSFRATAGATYYIKLSGVNGDFSLKPYTLGISRVLYNYQYDAAGRLKMMNVQKGLHLYMAEYKYDLNGNQTDTDYQTIEVDE</sequence>
<dbReference type="PROSITE" id="PS50853">
    <property type="entry name" value="FN3"/>
    <property type="match status" value="3"/>
</dbReference>
<dbReference type="RefSeq" id="WP_378129465.1">
    <property type="nucleotide sequence ID" value="NZ_JBHSMI010000005.1"/>
</dbReference>
<organism evidence="3 4">
    <name type="scientific">Cohnella soli</name>
    <dbReference type="NCBI Taxonomy" id="425005"/>
    <lineage>
        <taxon>Bacteria</taxon>
        <taxon>Bacillati</taxon>
        <taxon>Bacillota</taxon>
        <taxon>Bacilli</taxon>
        <taxon>Bacillales</taxon>
        <taxon>Paenibacillaceae</taxon>
        <taxon>Cohnella</taxon>
    </lineage>
</organism>
<evidence type="ECO:0000259" key="2">
    <source>
        <dbReference type="PROSITE" id="PS50853"/>
    </source>
</evidence>
<feature type="domain" description="Fibronectin type-III" evidence="2">
    <location>
        <begin position="142"/>
        <end position="227"/>
    </location>
</feature>
<dbReference type="SMART" id="SM00060">
    <property type="entry name" value="FN3"/>
    <property type="match status" value="3"/>
</dbReference>
<dbReference type="Gene3D" id="2.60.120.380">
    <property type="match status" value="1"/>
</dbReference>
<evidence type="ECO:0000256" key="1">
    <source>
        <dbReference type="ARBA" id="ARBA00022729"/>
    </source>
</evidence>
<dbReference type="InterPro" id="IPR032812">
    <property type="entry name" value="SbsA_Ig"/>
</dbReference>
<keyword evidence="1" id="KW-0732">Signal</keyword>
<dbReference type="Proteomes" id="UP001596113">
    <property type="component" value="Unassembled WGS sequence"/>
</dbReference>
<dbReference type="SUPFAM" id="SSF89260">
    <property type="entry name" value="Collagen-binding domain"/>
    <property type="match status" value="1"/>
</dbReference>
<dbReference type="Gene3D" id="2.60.40.10">
    <property type="entry name" value="Immunoglobulins"/>
    <property type="match status" value="3"/>
</dbReference>